<evidence type="ECO:0000256" key="10">
    <source>
        <dbReference type="ARBA" id="ARBA00022723"/>
    </source>
</evidence>
<keyword evidence="10" id="KW-0479">Metal-binding</keyword>
<evidence type="ECO:0000256" key="19">
    <source>
        <dbReference type="ARBA" id="ARBA00068838"/>
    </source>
</evidence>
<sequence>MPSKSIHNKKKAKPQKMSLSDFNKQVLGKDEEERIALEEAIEASKLTDAVTSTDADIDLSGIDMKEQEDILISLKKRSNAPTATPANTPLCLDDSTIVDPYVLNQIQQTDNDIEVARALQEQEDYEFAQSVNNLQQKTLQSYIKQDSQAKVKVIDHGYNHITQTKRKPRLAEDDYDDNMSDELSDDDDDEEYDEESEKQLRSSNRINLDQIENENTLGNGGGGGGHRSHIVDVKINASVKNTIQQAEKKELQQRIRVHGKQDRATTEQVLDPRTRMILYKLINNGNVYSINGCVSTGKEANVYYAAGPNAEDYAIKVYKTSILVFKDRDRYVTGEFRFRRGYSKHNPRKMVRVWAEKEMRNLKRIEDVGIPCPQAILLRRHVLLMTFIGKQGWPAPRLKEATNLSPDKLKEIYLDIIKYMRIMYQEAKLVHADLSEYNMLYFKGKVYFIDVSQSVEHDHPHALEFLRKDCTNVRDFFIRRGLPNIMTTRETFEFITDITVNKNNIEQVLKRTMEVVETRPAMTDQELQDEEVFKKVYIPRTLGDVSHYEDHIEDGRGANTDEIFYRTVTGLNMSLSGAQEGPNILGEEFEDDDSDDDDSDDDDSDDDDDSEDDDDDDSEEEEEVAFDVNGNPIPVEPKLDENGNPIVTIEYDEFGRRKIPELHLMEKKDRKAWVKEMKREKRLNKIPKHVKKRFRKQTQVKKGNKSR</sequence>
<feature type="compositionally biased region" description="Acidic residues" evidence="20">
    <location>
        <begin position="587"/>
        <end position="625"/>
    </location>
</feature>
<dbReference type="SMART" id="SM00090">
    <property type="entry name" value="RIO"/>
    <property type="match status" value="1"/>
</dbReference>
<keyword evidence="11" id="KW-0547">Nucleotide-binding</keyword>
<feature type="region of interest" description="Disordered" evidence="20">
    <location>
        <begin position="575"/>
        <end position="644"/>
    </location>
</feature>
<keyword evidence="9" id="KW-0808">Transferase</keyword>
<keyword evidence="8" id="KW-0723">Serine/threonine-protein kinase</keyword>
<evidence type="ECO:0000256" key="7">
    <source>
        <dbReference type="ARBA" id="ARBA00022517"/>
    </source>
</evidence>
<dbReference type="Pfam" id="PF01163">
    <property type="entry name" value="RIO1"/>
    <property type="match status" value="1"/>
</dbReference>
<reference evidence="22 23" key="1">
    <citation type="submission" date="2024-03" db="EMBL/GenBank/DDBJ databases">
        <title>The Acrasis kona genome and developmental transcriptomes reveal deep origins of eukaryotic multicellular pathways.</title>
        <authorList>
            <person name="Sheikh S."/>
            <person name="Fu C.-J."/>
            <person name="Brown M.W."/>
            <person name="Baldauf S.L."/>
        </authorList>
    </citation>
    <scope>NUCLEOTIDE SEQUENCE [LARGE SCALE GENOMIC DNA]</scope>
    <source>
        <strain evidence="22 23">ATCC MYA-3509</strain>
    </source>
</reference>
<dbReference type="EMBL" id="JAOPGA020000467">
    <property type="protein sequence ID" value="KAL0478791.1"/>
    <property type="molecule type" value="Genomic_DNA"/>
</dbReference>
<dbReference type="InterPro" id="IPR018935">
    <property type="entry name" value="RIO_kinase_CS"/>
</dbReference>
<comment type="catalytic activity">
    <reaction evidence="17">
        <text>L-seryl-[protein] + ATP = O-phospho-L-seryl-[protein] + ADP + H(+)</text>
        <dbReference type="Rhea" id="RHEA:17989"/>
        <dbReference type="Rhea" id="RHEA-COMP:9863"/>
        <dbReference type="Rhea" id="RHEA-COMP:11604"/>
        <dbReference type="ChEBI" id="CHEBI:15378"/>
        <dbReference type="ChEBI" id="CHEBI:29999"/>
        <dbReference type="ChEBI" id="CHEBI:30616"/>
        <dbReference type="ChEBI" id="CHEBI:83421"/>
        <dbReference type="ChEBI" id="CHEBI:456216"/>
        <dbReference type="EC" id="2.7.11.1"/>
    </reaction>
</comment>
<name>A0AAW2YPP9_9EUKA</name>
<evidence type="ECO:0000313" key="23">
    <source>
        <dbReference type="Proteomes" id="UP001431209"/>
    </source>
</evidence>
<keyword evidence="15" id="KW-0460">Magnesium</keyword>
<evidence type="ECO:0000256" key="8">
    <source>
        <dbReference type="ARBA" id="ARBA00022527"/>
    </source>
</evidence>
<evidence type="ECO:0000256" key="11">
    <source>
        <dbReference type="ARBA" id="ARBA00022741"/>
    </source>
</evidence>
<feature type="compositionally biased region" description="Basic residues" evidence="20">
    <location>
        <begin position="1"/>
        <end position="14"/>
    </location>
</feature>
<dbReference type="Proteomes" id="UP001431209">
    <property type="component" value="Unassembled WGS sequence"/>
</dbReference>
<evidence type="ECO:0000256" key="15">
    <source>
        <dbReference type="ARBA" id="ARBA00022842"/>
    </source>
</evidence>
<evidence type="ECO:0000256" key="17">
    <source>
        <dbReference type="ARBA" id="ARBA00048679"/>
    </source>
</evidence>
<evidence type="ECO:0000256" key="3">
    <source>
        <dbReference type="ARBA" id="ARBA00009196"/>
    </source>
</evidence>
<comment type="cofactor">
    <cofactor evidence="1">
        <name>Mg(2+)</name>
        <dbReference type="ChEBI" id="CHEBI:18420"/>
    </cofactor>
</comment>
<dbReference type="PANTHER" id="PTHR45723">
    <property type="entry name" value="SERINE/THREONINE-PROTEIN KINASE RIO1"/>
    <property type="match status" value="1"/>
</dbReference>
<comment type="caution">
    <text evidence="22">The sequence shown here is derived from an EMBL/GenBank/DDBJ whole genome shotgun (WGS) entry which is preliminary data.</text>
</comment>
<dbReference type="FunFam" id="3.30.200.20:FF:000148">
    <property type="entry name" value="Serine/threonine-protein kinase RIO1"/>
    <property type="match status" value="1"/>
</dbReference>
<comment type="similarity">
    <text evidence="3">Belongs to the protein kinase superfamily. RIO-type Ser/Thr kinase family.</text>
</comment>
<dbReference type="GO" id="GO:0004674">
    <property type="term" value="F:protein serine/threonine kinase activity"/>
    <property type="evidence" value="ECO:0007669"/>
    <property type="project" value="UniProtKB-KW"/>
</dbReference>
<dbReference type="GO" id="GO:0046872">
    <property type="term" value="F:metal ion binding"/>
    <property type="evidence" value="ECO:0007669"/>
    <property type="project" value="UniProtKB-KW"/>
</dbReference>
<keyword evidence="23" id="KW-1185">Reference proteome</keyword>
<proteinExistence type="inferred from homology"/>
<feature type="region of interest" description="Disordered" evidence="20">
    <location>
        <begin position="1"/>
        <end position="26"/>
    </location>
</feature>
<keyword evidence="7" id="KW-0690">Ribosome biogenesis</keyword>
<comment type="catalytic activity">
    <reaction evidence="16">
        <text>L-threonyl-[protein] + ATP = O-phospho-L-threonyl-[protein] + ADP + H(+)</text>
        <dbReference type="Rhea" id="RHEA:46608"/>
        <dbReference type="Rhea" id="RHEA-COMP:11060"/>
        <dbReference type="Rhea" id="RHEA-COMP:11605"/>
        <dbReference type="ChEBI" id="CHEBI:15378"/>
        <dbReference type="ChEBI" id="CHEBI:30013"/>
        <dbReference type="ChEBI" id="CHEBI:30616"/>
        <dbReference type="ChEBI" id="CHEBI:61977"/>
        <dbReference type="ChEBI" id="CHEBI:456216"/>
        <dbReference type="EC" id="2.7.11.1"/>
    </reaction>
</comment>
<protein>
    <recommendedName>
        <fullName evidence="5">Serine/threonine-protein kinase RIO1</fullName>
        <ecNumber evidence="4">2.7.11.1</ecNumber>
    </recommendedName>
    <alternativeName>
        <fullName evidence="19">Serine/threonine-protein kinase rio1</fullName>
    </alternativeName>
</protein>
<evidence type="ECO:0000256" key="1">
    <source>
        <dbReference type="ARBA" id="ARBA00001946"/>
    </source>
</evidence>
<evidence type="ECO:0000256" key="12">
    <source>
        <dbReference type="ARBA" id="ARBA00022777"/>
    </source>
</evidence>
<dbReference type="InterPro" id="IPR000687">
    <property type="entry name" value="RIO_kinase"/>
</dbReference>
<evidence type="ECO:0000256" key="2">
    <source>
        <dbReference type="ARBA" id="ARBA00004496"/>
    </source>
</evidence>
<evidence type="ECO:0000259" key="21">
    <source>
        <dbReference type="SMART" id="SM00090"/>
    </source>
</evidence>
<keyword evidence="14" id="KW-0067">ATP-binding</keyword>
<dbReference type="PROSITE" id="PS01245">
    <property type="entry name" value="RIO1"/>
    <property type="match status" value="1"/>
</dbReference>
<dbReference type="SUPFAM" id="SSF56112">
    <property type="entry name" value="Protein kinase-like (PK-like)"/>
    <property type="match status" value="1"/>
</dbReference>
<evidence type="ECO:0000256" key="18">
    <source>
        <dbReference type="ARBA" id="ARBA00049360"/>
    </source>
</evidence>
<dbReference type="FunFam" id="1.10.510.10:FF:000232">
    <property type="entry name" value="Serine/threonine-protein kinase RIO1"/>
    <property type="match status" value="1"/>
</dbReference>
<dbReference type="GO" id="GO:0005737">
    <property type="term" value="C:cytoplasm"/>
    <property type="evidence" value="ECO:0007669"/>
    <property type="project" value="UniProtKB-SubCell"/>
</dbReference>
<dbReference type="InterPro" id="IPR051272">
    <property type="entry name" value="RIO-type_Ser/Thr_kinase"/>
</dbReference>
<dbReference type="GO" id="GO:0042254">
    <property type="term" value="P:ribosome biogenesis"/>
    <property type="evidence" value="ECO:0007669"/>
    <property type="project" value="UniProtKB-KW"/>
</dbReference>
<feature type="region of interest" description="Disordered" evidence="20">
    <location>
        <begin position="162"/>
        <end position="225"/>
    </location>
</feature>
<comment type="catalytic activity">
    <reaction evidence="18">
        <text>ATP + H2O = ADP + phosphate + H(+)</text>
        <dbReference type="Rhea" id="RHEA:13065"/>
        <dbReference type="ChEBI" id="CHEBI:15377"/>
        <dbReference type="ChEBI" id="CHEBI:15378"/>
        <dbReference type="ChEBI" id="CHEBI:30616"/>
        <dbReference type="ChEBI" id="CHEBI:43474"/>
        <dbReference type="ChEBI" id="CHEBI:456216"/>
    </reaction>
</comment>
<evidence type="ECO:0000256" key="13">
    <source>
        <dbReference type="ARBA" id="ARBA00022801"/>
    </source>
</evidence>
<evidence type="ECO:0000256" key="6">
    <source>
        <dbReference type="ARBA" id="ARBA00022490"/>
    </source>
</evidence>
<evidence type="ECO:0000313" key="22">
    <source>
        <dbReference type="EMBL" id="KAL0478791.1"/>
    </source>
</evidence>
<feature type="domain" description="RIO kinase" evidence="21">
    <location>
        <begin position="259"/>
        <end position="497"/>
    </location>
</feature>
<evidence type="ECO:0000256" key="4">
    <source>
        <dbReference type="ARBA" id="ARBA00012513"/>
    </source>
</evidence>
<evidence type="ECO:0000256" key="16">
    <source>
        <dbReference type="ARBA" id="ARBA00047899"/>
    </source>
</evidence>
<comment type="subcellular location">
    <subcellularLocation>
        <location evidence="2">Cytoplasm</location>
    </subcellularLocation>
</comment>
<evidence type="ECO:0000256" key="9">
    <source>
        <dbReference type="ARBA" id="ARBA00022679"/>
    </source>
</evidence>
<keyword evidence="12 22" id="KW-0418">Kinase</keyword>
<evidence type="ECO:0000256" key="5">
    <source>
        <dbReference type="ARBA" id="ARBA00016038"/>
    </source>
</evidence>
<dbReference type="Gene3D" id="1.10.510.10">
    <property type="entry name" value="Transferase(Phosphotransferase) domain 1"/>
    <property type="match status" value="1"/>
</dbReference>
<dbReference type="GO" id="GO:0016787">
    <property type="term" value="F:hydrolase activity"/>
    <property type="evidence" value="ECO:0007669"/>
    <property type="project" value="UniProtKB-KW"/>
</dbReference>
<feature type="compositionally biased region" description="Acidic residues" evidence="20">
    <location>
        <begin position="173"/>
        <end position="196"/>
    </location>
</feature>
<dbReference type="EC" id="2.7.11.1" evidence="4"/>
<dbReference type="GO" id="GO:0005524">
    <property type="term" value="F:ATP binding"/>
    <property type="evidence" value="ECO:0007669"/>
    <property type="project" value="UniProtKB-KW"/>
</dbReference>
<dbReference type="InterPro" id="IPR011009">
    <property type="entry name" value="Kinase-like_dom_sf"/>
</dbReference>
<evidence type="ECO:0000256" key="14">
    <source>
        <dbReference type="ARBA" id="ARBA00022840"/>
    </source>
</evidence>
<gene>
    <name evidence="22" type="ORF">AKO1_008335</name>
</gene>
<keyword evidence="6" id="KW-0963">Cytoplasm</keyword>
<dbReference type="Gene3D" id="3.30.200.20">
    <property type="entry name" value="Phosphorylase Kinase, domain 1"/>
    <property type="match status" value="1"/>
</dbReference>
<accession>A0AAW2YPP9</accession>
<dbReference type="InterPro" id="IPR018934">
    <property type="entry name" value="RIO_dom"/>
</dbReference>
<evidence type="ECO:0000256" key="20">
    <source>
        <dbReference type="SAM" id="MobiDB-lite"/>
    </source>
</evidence>
<keyword evidence="13" id="KW-0378">Hydrolase</keyword>
<dbReference type="AlphaFoldDB" id="A0AAW2YPP9"/>
<dbReference type="CDD" id="cd05147">
    <property type="entry name" value="RIO1_euk"/>
    <property type="match status" value="1"/>
</dbReference>
<organism evidence="22 23">
    <name type="scientific">Acrasis kona</name>
    <dbReference type="NCBI Taxonomy" id="1008807"/>
    <lineage>
        <taxon>Eukaryota</taxon>
        <taxon>Discoba</taxon>
        <taxon>Heterolobosea</taxon>
        <taxon>Tetramitia</taxon>
        <taxon>Eutetramitia</taxon>
        <taxon>Acrasidae</taxon>
        <taxon>Acrasis</taxon>
    </lineage>
</organism>